<comment type="subcellular location">
    <subcellularLocation>
        <location evidence="1">Membrane</location>
        <topology evidence="1">Single-pass type I membrane protein</topology>
    </subcellularLocation>
</comment>
<dbReference type="SUPFAM" id="SSF53300">
    <property type="entry name" value="vWA-like"/>
    <property type="match status" value="1"/>
</dbReference>
<evidence type="ECO:0000256" key="4">
    <source>
        <dbReference type="ARBA" id="ARBA00022723"/>
    </source>
</evidence>
<dbReference type="GO" id="GO:0005886">
    <property type="term" value="C:plasma membrane"/>
    <property type="evidence" value="ECO:0007669"/>
    <property type="project" value="TreeGrafter"/>
</dbReference>
<dbReference type="GO" id="GO:0046872">
    <property type="term" value="F:metal ion binding"/>
    <property type="evidence" value="ECO:0007669"/>
    <property type="project" value="UniProtKB-KW"/>
</dbReference>
<keyword evidence="4" id="KW-0479">Metal-binding</keyword>
<dbReference type="PANTHER" id="PTHR16059">
    <property type="entry name" value="ANTHRAX TOXIN RECEPTOR"/>
    <property type="match status" value="1"/>
</dbReference>
<keyword evidence="6" id="KW-1133">Transmembrane helix</keyword>
<evidence type="ECO:0000256" key="7">
    <source>
        <dbReference type="ARBA" id="ARBA00023136"/>
    </source>
</evidence>
<dbReference type="AlphaFoldDB" id="A0A8C9G5G4"/>
<dbReference type="GO" id="GO:0009986">
    <property type="term" value="C:cell surface"/>
    <property type="evidence" value="ECO:0007669"/>
    <property type="project" value="TreeGrafter"/>
</dbReference>
<evidence type="ECO:0000256" key="3">
    <source>
        <dbReference type="ARBA" id="ARBA00022692"/>
    </source>
</evidence>
<feature type="domain" description="VWFA" evidence="8">
    <location>
        <begin position="1"/>
        <end position="101"/>
    </location>
</feature>
<dbReference type="GO" id="GO:0004888">
    <property type="term" value="F:transmembrane signaling receptor activity"/>
    <property type="evidence" value="ECO:0007669"/>
    <property type="project" value="TreeGrafter"/>
</dbReference>
<evidence type="ECO:0000256" key="5">
    <source>
        <dbReference type="ARBA" id="ARBA00022729"/>
    </source>
</evidence>
<sequence>MRLSFIVFSSQAHVIMPLTGDRLKIKEGLKNLSEVKPAGDTYIHEGLKEANLQIEQQGASRFSSIIIALTDGKLDGQIPLYAEKEAKKSRQLGARVYCVGVLDFVQAQVRILLFQITRLYHSQCTEWLCLLFSPPEEFQVVLRGSGLTLGGRTDGVTCTYQVNGTTIRKLMSLTNILCRLPSLNNLSKCFLTLISDCLIM</sequence>
<reference evidence="9" key="1">
    <citation type="submission" date="2025-08" db="UniProtKB">
        <authorList>
            <consortium name="Ensembl"/>
        </authorList>
    </citation>
    <scope>IDENTIFICATION</scope>
</reference>
<evidence type="ECO:0000256" key="2">
    <source>
        <dbReference type="ARBA" id="ARBA00008095"/>
    </source>
</evidence>
<dbReference type="PANTHER" id="PTHR16059:SF13">
    <property type="entry name" value="ANTHRAX TOXIN RECEPTOR 2"/>
    <property type="match status" value="1"/>
</dbReference>
<name>A0A8C9G5G4_PAVCR</name>
<dbReference type="Ensembl" id="ENSPSTT00000024940.1">
    <property type="protein sequence ID" value="ENSPSTP00000023699.1"/>
    <property type="gene ID" value="ENSPSTG00000017465.1"/>
</dbReference>
<dbReference type="Proteomes" id="UP000694428">
    <property type="component" value="Unplaced"/>
</dbReference>
<dbReference type="Pfam" id="PF05587">
    <property type="entry name" value="Anth_Ig"/>
    <property type="match status" value="1"/>
</dbReference>
<reference evidence="9" key="2">
    <citation type="submission" date="2025-09" db="UniProtKB">
        <authorList>
            <consortium name="Ensembl"/>
        </authorList>
    </citation>
    <scope>IDENTIFICATION</scope>
</reference>
<accession>A0A8C9G5G4</accession>
<dbReference type="InterPro" id="IPR008400">
    <property type="entry name" value="Anthrax_toxin_rcpt_extracel"/>
</dbReference>
<keyword evidence="7" id="KW-0472">Membrane</keyword>
<evidence type="ECO:0000259" key="8">
    <source>
        <dbReference type="PROSITE" id="PS50234"/>
    </source>
</evidence>
<dbReference type="Gene3D" id="3.40.50.410">
    <property type="entry name" value="von Willebrand factor, type A domain"/>
    <property type="match status" value="1"/>
</dbReference>
<evidence type="ECO:0000256" key="6">
    <source>
        <dbReference type="ARBA" id="ARBA00022989"/>
    </source>
</evidence>
<keyword evidence="10" id="KW-1185">Reference proteome</keyword>
<keyword evidence="3" id="KW-0812">Transmembrane</keyword>
<protein>
    <recommendedName>
        <fullName evidence="8">VWFA domain-containing protein</fullName>
    </recommendedName>
</protein>
<dbReference type="Pfam" id="PF00092">
    <property type="entry name" value="VWA"/>
    <property type="match status" value="1"/>
</dbReference>
<keyword evidence="5" id="KW-0732">Signal</keyword>
<comment type="similarity">
    <text evidence="2">Belongs to the ATR family.</text>
</comment>
<dbReference type="PROSITE" id="PS50234">
    <property type="entry name" value="VWFA"/>
    <property type="match status" value="1"/>
</dbReference>
<organism evidence="9 10">
    <name type="scientific">Pavo cristatus</name>
    <name type="common">Indian peafowl</name>
    <name type="synonym">Blue peafowl</name>
    <dbReference type="NCBI Taxonomy" id="9049"/>
    <lineage>
        <taxon>Eukaryota</taxon>
        <taxon>Metazoa</taxon>
        <taxon>Chordata</taxon>
        <taxon>Craniata</taxon>
        <taxon>Vertebrata</taxon>
        <taxon>Euteleostomi</taxon>
        <taxon>Archelosauria</taxon>
        <taxon>Archosauria</taxon>
        <taxon>Dinosauria</taxon>
        <taxon>Saurischia</taxon>
        <taxon>Theropoda</taxon>
        <taxon>Coelurosauria</taxon>
        <taxon>Aves</taxon>
        <taxon>Neognathae</taxon>
        <taxon>Galloanserae</taxon>
        <taxon>Galliformes</taxon>
        <taxon>Phasianidae</taxon>
        <taxon>Phasianinae</taxon>
        <taxon>Pavo</taxon>
    </lineage>
</organism>
<evidence type="ECO:0000313" key="9">
    <source>
        <dbReference type="Ensembl" id="ENSPSTP00000023699.1"/>
    </source>
</evidence>
<evidence type="ECO:0000313" key="10">
    <source>
        <dbReference type="Proteomes" id="UP000694428"/>
    </source>
</evidence>
<dbReference type="InterPro" id="IPR036465">
    <property type="entry name" value="vWFA_dom_sf"/>
</dbReference>
<evidence type="ECO:0000256" key="1">
    <source>
        <dbReference type="ARBA" id="ARBA00004479"/>
    </source>
</evidence>
<proteinExistence type="inferred from homology"/>
<dbReference type="InterPro" id="IPR002035">
    <property type="entry name" value="VWF_A"/>
</dbReference>